<dbReference type="OrthoDB" id="6611281at2759"/>
<evidence type="ECO:0000313" key="2">
    <source>
        <dbReference type="EMBL" id="GFQ67265.1"/>
    </source>
</evidence>
<keyword evidence="3" id="KW-1185">Reference proteome</keyword>
<dbReference type="PANTHER" id="PTHR47326">
    <property type="entry name" value="TRANSPOSABLE ELEMENT TC3 TRANSPOSASE-LIKE PROTEIN"/>
    <property type="match status" value="1"/>
</dbReference>
<comment type="caution">
    <text evidence="2">The sequence shown here is derived from an EMBL/GenBank/DDBJ whole genome shotgun (WGS) entry which is preliminary data.</text>
</comment>
<sequence length="129" mass="15354">MSSMQEKAYCVFEYAKTSSVAVVQRHFQTNFHKEAPHRHYINRWVKPFQDTGCLCKNKSPRRKETKPEVIERISESFLRGPSKSTRRAGAEQAYTTAWRVLRKRLQFEPYRYQMVQALKPTVKPLRKNF</sequence>
<dbReference type="InterPro" id="IPR032135">
    <property type="entry name" value="DUF4817"/>
</dbReference>
<gene>
    <name evidence="2" type="primary">AVEN_221491_1</name>
    <name evidence="2" type="ORF">TNCT_133651</name>
</gene>
<dbReference type="AlphaFoldDB" id="A0A8X6K749"/>
<dbReference type="PANTHER" id="PTHR47326:SF1">
    <property type="entry name" value="HTH PSQ-TYPE DOMAIN-CONTAINING PROTEIN"/>
    <property type="match status" value="1"/>
</dbReference>
<protein>
    <submittedName>
        <fullName evidence="2">DUF4817 domain-containing protein</fullName>
    </submittedName>
</protein>
<evidence type="ECO:0000259" key="1">
    <source>
        <dbReference type="Pfam" id="PF16087"/>
    </source>
</evidence>
<dbReference type="Pfam" id="PF16087">
    <property type="entry name" value="DUF4817"/>
    <property type="match status" value="1"/>
</dbReference>
<proteinExistence type="predicted"/>
<feature type="domain" description="DUF4817" evidence="1">
    <location>
        <begin position="3"/>
        <end position="54"/>
    </location>
</feature>
<accession>A0A8X6K749</accession>
<evidence type="ECO:0000313" key="3">
    <source>
        <dbReference type="Proteomes" id="UP000887116"/>
    </source>
</evidence>
<organism evidence="2 3">
    <name type="scientific">Trichonephila clavata</name>
    <name type="common">Joro spider</name>
    <name type="synonym">Nephila clavata</name>
    <dbReference type="NCBI Taxonomy" id="2740835"/>
    <lineage>
        <taxon>Eukaryota</taxon>
        <taxon>Metazoa</taxon>
        <taxon>Ecdysozoa</taxon>
        <taxon>Arthropoda</taxon>
        <taxon>Chelicerata</taxon>
        <taxon>Arachnida</taxon>
        <taxon>Araneae</taxon>
        <taxon>Araneomorphae</taxon>
        <taxon>Entelegynae</taxon>
        <taxon>Araneoidea</taxon>
        <taxon>Nephilidae</taxon>
        <taxon>Trichonephila</taxon>
    </lineage>
</organism>
<dbReference type="Proteomes" id="UP000887116">
    <property type="component" value="Unassembled WGS sequence"/>
</dbReference>
<name>A0A8X6K749_TRICU</name>
<dbReference type="EMBL" id="BMAO01030320">
    <property type="protein sequence ID" value="GFQ67265.1"/>
    <property type="molecule type" value="Genomic_DNA"/>
</dbReference>
<reference evidence="2" key="1">
    <citation type="submission" date="2020-07" db="EMBL/GenBank/DDBJ databases">
        <title>Multicomponent nature underlies the extraordinary mechanical properties of spider dragline silk.</title>
        <authorList>
            <person name="Kono N."/>
            <person name="Nakamura H."/>
            <person name="Mori M."/>
            <person name="Yoshida Y."/>
            <person name="Ohtoshi R."/>
            <person name="Malay A.D."/>
            <person name="Moran D.A.P."/>
            <person name="Tomita M."/>
            <person name="Numata K."/>
            <person name="Arakawa K."/>
        </authorList>
    </citation>
    <scope>NUCLEOTIDE SEQUENCE</scope>
</reference>